<reference evidence="1 2" key="1">
    <citation type="submission" date="2017-03" db="EMBL/GenBank/DDBJ databases">
        <title>Genome analysis of Rhizobial strains effectives or ineffectives for nitrogen fixation isolated from bean seeds.</title>
        <authorList>
            <person name="Peralta H."/>
            <person name="Aguilar-Vera A."/>
            <person name="Mora Y."/>
            <person name="Vargas-Lagunas C."/>
            <person name="Girard L."/>
            <person name="Mora J."/>
        </authorList>
    </citation>
    <scope>NUCLEOTIDE SEQUENCE [LARGE SCALE GENOMIC DNA]</scope>
    <source>
        <strain evidence="1 2">CCGM3</strain>
    </source>
</reference>
<accession>A0A370KFA3</accession>
<sequence>MFIKDIGTRYDYAPFPTQRARPADRIEGQALLKEHEYVSQISHGLTGNNGPLACLEEHHVVVSSAMLPASQAIDLRFFPPLAPPWLAEGRLPLQEVETISASTSMEWPPPNIANVGSPATTIATATGRSILCGDQRTADEASLARRVDAYLTREDAVSEAVWAISSFFKRTQFIGRSEGL</sequence>
<comment type="caution">
    <text evidence="1">The sequence shown here is derived from an EMBL/GenBank/DDBJ whole genome shotgun (WGS) entry which is preliminary data.</text>
</comment>
<evidence type="ECO:0000313" key="2">
    <source>
        <dbReference type="Proteomes" id="UP000254939"/>
    </source>
</evidence>
<gene>
    <name evidence="1" type="ORF">B5K06_31500</name>
</gene>
<dbReference type="RefSeq" id="WP_114715700.1">
    <property type="nucleotide sequence ID" value="NZ_KZ857269.1"/>
</dbReference>
<evidence type="ECO:0000313" key="1">
    <source>
        <dbReference type="EMBL" id="RDJ03010.1"/>
    </source>
</evidence>
<protein>
    <submittedName>
        <fullName evidence="1">Uncharacterized protein</fullName>
    </submittedName>
</protein>
<proteinExistence type="predicted"/>
<dbReference type="EMBL" id="NAAC01000045">
    <property type="protein sequence ID" value="RDJ03010.1"/>
    <property type="molecule type" value="Genomic_DNA"/>
</dbReference>
<dbReference type="AlphaFoldDB" id="A0A370KFA3"/>
<organism evidence="1 2">
    <name type="scientific">Rhizobium grahamii</name>
    <dbReference type="NCBI Taxonomy" id="1120045"/>
    <lineage>
        <taxon>Bacteria</taxon>
        <taxon>Pseudomonadati</taxon>
        <taxon>Pseudomonadota</taxon>
        <taxon>Alphaproteobacteria</taxon>
        <taxon>Hyphomicrobiales</taxon>
        <taxon>Rhizobiaceae</taxon>
        <taxon>Rhizobium/Agrobacterium group</taxon>
        <taxon>Rhizobium</taxon>
    </lineage>
</organism>
<dbReference type="Proteomes" id="UP000254939">
    <property type="component" value="Unassembled WGS sequence"/>
</dbReference>
<name>A0A370KFA3_9HYPH</name>